<dbReference type="SUPFAM" id="SSF47917">
    <property type="entry name" value="C-terminal domain of alpha and beta subunits of F1 ATP synthase"/>
    <property type="match status" value="1"/>
</dbReference>
<dbReference type="Gene3D" id="1.20.150.20">
    <property type="entry name" value="ATP synthase alpha/beta chain, C-terminal domain"/>
    <property type="match status" value="1"/>
</dbReference>
<keyword evidence="4" id="KW-1185">Reference proteome</keyword>
<dbReference type="PANTHER" id="PTHR48082:SF2">
    <property type="entry name" value="ATP SYNTHASE SUBUNIT ALPHA, MITOCHONDRIAL"/>
    <property type="match status" value="1"/>
</dbReference>
<feature type="compositionally biased region" description="Basic and acidic residues" evidence="1">
    <location>
        <begin position="186"/>
        <end position="199"/>
    </location>
</feature>
<dbReference type="Proteomes" id="UP001172457">
    <property type="component" value="Chromosome 1"/>
</dbReference>
<dbReference type="GO" id="GO:0045259">
    <property type="term" value="C:proton-transporting ATP synthase complex"/>
    <property type="evidence" value="ECO:0007669"/>
    <property type="project" value="InterPro"/>
</dbReference>
<organism evidence="3 4">
    <name type="scientific">Centaurea solstitialis</name>
    <name type="common">yellow star-thistle</name>
    <dbReference type="NCBI Taxonomy" id="347529"/>
    <lineage>
        <taxon>Eukaryota</taxon>
        <taxon>Viridiplantae</taxon>
        <taxon>Streptophyta</taxon>
        <taxon>Embryophyta</taxon>
        <taxon>Tracheophyta</taxon>
        <taxon>Spermatophyta</taxon>
        <taxon>Magnoliopsida</taxon>
        <taxon>eudicotyledons</taxon>
        <taxon>Gunneridae</taxon>
        <taxon>Pentapetalae</taxon>
        <taxon>asterids</taxon>
        <taxon>campanulids</taxon>
        <taxon>Asterales</taxon>
        <taxon>Asteraceae</taxon>
        <taxon>Carduoideae</taxon>
        <taxon>Cardueae</taxon>
        <taxon>Centaureinae</taxon>
        <taxon>Centaurea</taxon>
    </lineage>
</organism>
<dbReference type="InterPro" id="IPR000793">
    <property type="entry name" value="ATP_synth_asu_C"/>
</dbReference>
<feature type="domain" description="ATP synthase alpha subunit C-terminal" evidence="2">
    <location>
        <begin position="29"/>
        <end position="66"/>
    </location>
</feature>
<evidence type="ECO:0000313" key="3">
    <source>
        <dbReference type="EMBL" id="KAJ9565485.1"/>
    </source>
</evidence>
<feature type="region of interest" description="Disordered" evidence="1">
    <location>
        <begin position="174"/>
        <end position="199"/>
    </location>
</feature>
<evidence type="ECO:0000313" key="4">
    <source>
        <dbReference type="Proteomes" id="UP001172457"/>
    </source>
</evidence>
<dbReference type="EMBL" id="JARYMX010000001">
    <property type="protein sequence ID" value="KAJ9565485.1"/>
    <property type="molecule type" value="Genomic_DNA"/>
</dbReference>
<gene>
    <name evidence="3" type="ORF">OSB04_001451</name>
</gene>
<dbReference type="GO" id="GO:0046933">
    <property type="term" value="F:proton-transporting ATP synthase activity, rotational mechanism"/>
    <property type="evidence" value="ECO:0007669"/>
    <property type="project" value="InterPro"/>
</dbReference>
<dbReference type="Pfam" id="PF00306">
    <property type="entry name" value="ATP-synt_ab_C"/>
    <property type="match status" value="1"/>
</dbReference>
<comment type="caution">
    <text evidence="3">The sequence shown here is derived from an EMBL/GenBank/DDBJ whole genome shotgun (WGS) entry which is preliminary data.</text>
</comment>
<evidence type="ECO:0000259" key="2">
    <source>
        <dbReference type="Pfam" id="PF00306"/>
    </source>
</evidence>
<dbReference type="InterPro" id="IPR005294">
    <property type="entry name" value="ATP_synth_F1_asu"/>
</dbReference>
<accession>A0AA38TR19</accession>
<dbReference type="InterPro" id="IPR038376">
    <property type="entry name" value="ATP_synth_asu_C_sf"/>
</dbReference>
<name>A0AA38TR19_9ASTR</name>
<dbReference type="GO" id="GO:0005524">
    <property type="term" value="F:ATP binding"/>
    <property type="evidence" value="ECO:0007669"/>
    <property type="project" value="TreeGrafter"/>
</dbReference>
<sequence>MDKYSYLPIYSMLESDPLLMWVSSFPEWAMKQVAGKLKLELTQFAELEAFAQFSSDLDKATHNQLASEYVEQCPTSQLIWSATIHECLKANQITSSTIGTPNRQGIGKGVLPIGSIGNTAEADRQGMVSVDINVDELVKIELVWKADMALMRRLAGLRLLKDYKVETDIKLGQGNLDLPTPSNPEFCKEGKDSYEATTP</sequence>
<reference evidence="3" key="1">
    <citation type="submission" date="2023-03" db="EMBL/GenBank/DDBJ databases">
        <title>Chromosome-scale reference genome and RAD-based genetic map of yellow starthistle (Centaurea solstitialis) reveal putative structural variation and QTLs associated with invader traits.</title>
        <authorList>
            <person name="Reatini B."/>
            <person name="Cang F.A."/>
            <person name="Jiang Q."/>
            <person name="Mckibben M.T.W."/>
            <person name="Barker M.S."/>
            <person name="Rieseberg L.H."/>
            <person name="Dlugosch K.M."/>
        </authorList>
    </citation>
    <scope>NUCLEOTIDE SEQUENCE</scope>
    <source>
        <strain evidence="3">CAN-66</strain>
        <tissue evidence="3">Leaf</tissue>
    </source>
</reference>
<dbReference type="GO" id="GO:0043531">
    <property type="term" value="F:ADP binding"/>
    <property type="evidence" value="ECO:0007669"/>
    <property type="project" value="TreeGrafter"/>
</dbReference>
<protein>
    <recommendedName>
        <fullName evidence="2">ATP synthase alpha subunit C-terminal domain-containing protein</fullName>
    </recommendedName>
</protein>
<dbReference type="AlphaFoldDB" id="A0AA38TR19"/>
<proteinExistence type="predicted"/>
<dbReference type="PANTHER" id="PTHR48082">
    <property type="entry name" value="ATP SYNTHASE SUBUNIT ALPHA, MITOCHONDRIAL"/>
    <property type="match status" value="1"/>
</dbReference>
<evidence type="ECO:0000256" key="1">
    <source>
        <dbReference type="SAM" id="MobiDB-lite"/>
    </source>
</evidence>